<dbReference type="AlphaFoldDB" id="A0A8S2Y945"/>
<dbReference type="InterPro" id="IPR041491">
    <property type="entry name" value="TRPM_SLOG"/>
</dbReference>
<evidence type="ECO:0000313" key="3">
    <source>
        <dbReference type="Proteomes" id="UP000681722"/>
    </source>
</evidence>
<feature type="non-terminal residue" evidence="2">
    <location>
        <position position="67"/>
    </location>
</feature>
<name>A0A8S2Y945_9BILA</name>
<comment type="caution">
    <text evidence="2">The sequence shown here is derived from an EMBL/GenBank/DDBJ whole genome shotgun (WGS) entry which is preliminary data.</text>
</comment>
<feature type="non-terminal residue" evidence="2">
    <location>
        <position position="1"/>
    </location>
</feature>
<reference evidence="2" key="1">
    <citation type="submission" date="2021-02" db="EMBL/GenBank/DDBJ databases">
        <authorList>
            <person name="Nowell W R."/>
        </authorList>
    </citation>
    <scope>NUCLEOTIDE SEQUENCE</scope>
</reference>
<evidence type="ECO:0000313" key="2">
    <source>
        <dbReference type="EMBL" id="CAF4536684.1"/>
    </source>
</evidence>
<proteinExistence type="predicted"/>
<gene>
    <name evidence="2" type="ORF">SRO942_LOCUS46418</name>
</gene>
<evidence type="ECO:0000259" key="1">
    <source>
        <dbReference type="Pfam" id="PF18139"/>
    </source>
</evidence>
<protein>
    <recommendedName>
        <fullName evidence="1">TRPM SLOG domain-containing protein</fullName>
    </recommendedName>
</protein>
<dbReference type="Pfam" id="PF18139">
    <property type="entry name" value="LSDAT_euk"/>
    <property type="match status" value="1"/>
</dbReference>
<organism evidence="2 3">
    <name type="scientific">Didymodactylos carnosus</name>
    <dbReference type="NCBI Taxonomy" id="1234261"/>
    <lineage>
        <taxon>Eukaryota</taxon>
        <taxon>Metazoa</taxon>
        <taxon>Spiralia</taxon>
        <taxon>Gnathifera</taxon>
        <taxon>Rotifera</taxon>
        <taxon>Eurotatoria</taxon>
        <taxon>Bdelloidea</taxon>
        <taxon>Philodinida</taxon>
        <taxon>Philodinidae</taxon>
        <taxon>Didymodactylos</taxon>
    </lineage>
</organism>
<sequence length="67" mass="7938">RYKFKAKDYVDDTSPHTPNLQAQKKDAQRIIRHMIEVWKLPAPDLIISIVGSEKPFEMAQRIRNEFQ</sequence>
<feature type="domain" description="TRPM SLOG" evidence="1">
    <location>
        <begin position="24"/>
        <end position="66"/>
    </location>
</feature>
<dbReference type="EMBL" id="CAJOBC010112748">
    <property type="protein sequence ID" value="CAF4536684.1"/>
    <property type="molecule type" value="Genomic_DNA"/>
</dbReference>
<accession>A0A8S2Y945</accession>
<dbReference type="Proteomes" id="UP000681722">
    <property type="component" value="Unassembled WGS sequence"/>
</dbReference>